<evidence type="ECO:0000313" key="3">
    <source>
        <dbReference type="Proteomes" id="UP000005237"/>
    </source>
</evidence>
<dbReference type="AlphaFoldDB" id="A0A8R1HIC4"/>
<feature type="region of interest" description="Disordered" evidence="1">
    <location>
        <begin position="1"/>
        <end position="62"/>
    </location>
</feature>
<evidence type="ECO:0000256" key="1">
    <source>
        <dbReference type="SAM" id="MobiDB-lite"/>
    </source>
</evidence>
<dbReference type="EnsemblMetazoa" id="CJA00095.1">
    <property type="protein sequence ID" value="CJA00095.1"/>
    <property type="gene ID" value="WBGene00119299"/>
</dbReference>
<reference evidence="2" key="2">
    <citation type="submission" date="2022-06" db="UniProtKB">
        <authorList>
            <consortium name="EnsemblMetazoa"/>
        </authorList>
    </citation>
    <scope>IDENTIFICATION</scope>
    <source>
        <strain evidence="2">DF5081</strain>
    </source>
</reference>
<feature type="compositionally biased region" description="Polar residues" evidence="1">
    <location>
        <begin position="1"/>
        <end position="12"/>
    </location>
</feature>
<accession>A0A8R1HIC4</accession>
<organism evidence="2 3">
    <name type="scientific">Caenorhabditis japonica</name>
    <dbReference type="NCBI Taxonomy" id="281687"/>
    <lineage>
        <taxon>Eukaryota</taxon>
        <taxon>Metazoa</taxon>
        <taxon>Ecdysozoa</taxon>
        <taxon>Nematoda</taxon>
        <taxon>Chromadorea</taxon>
        <taxon>Rhabditida</taxon>
        <taxon>Rhabditina</taxon>
        <taxon>Rhabditomorpha</taxon>
        <taxon>Rhabditoidea</taxon>
        <taxon>Rhabditidae</taxon>
        <taxon>Peloderinae</taxon>
        <taxon>Caenorhabditis</taxon>
    </lineage>
</organism>
<protein>
    <submittedName>
        <fullName evidence="2">Uncharacterized protein</fullName>
    </submittedName>
</protein>
<proteinExistence type="predicted"/>
<sequence length="96" mass="11022">RSKYAQLNQPLHNGTPPENAGGNTPLGEEEEFEEEYEDIEEEVELEPGKGGQTVSSRRRARRQRAQNLFKVMARGRFHEIQAMREEVVMTHGNARD</sequence>
<evidence type="ECO:0000313" key="2">
    <source>
        <dbReference type="EnsemblMetazoa" id="CJA00095.1"/>
    </source>
</evidence>
<keyword evidence="3" id="KW-1185">Reference proteome</keyword>
<reference evidence="3" key="1">
    <citation type="submission" date="2010-08" db="EMBL/GenBank/DDBJ databases">
        <authorList>
            <consortium name="Caenorhabditis japonica Sequencing Consortium"/>
            <person name="Wilson R.K."/>
        </authorList>
    </citation>
    <scope>NUCLEOTIDE SEQUENCE [LARGE SCALE GENOMIC DNA]</scope>
    <source>
        <strain evidence="3">DF5081</strain>
    </source>
</reference>
<feature type="compositionally biased region" description="Acidic residues" evidence="1">
    <location>
        <begin position="27"/>
        <end position="45"/>
    </location>
</feature>
<name>A0A8R1HIC4_CAEJA</name>
<dbReference type="Proteomes" id="UP000005237">
    <property type="component" value="Unassembled WGS sequence"/>
</dbReference>